<name>A0A2H0TZ67_9BACT</name>
<reference evidence="3" key="1">
    <citation type="submission" date="2017-09" db="EMBL/GenBank/DDBJ databases">
        <title>Depth-based differentiation of microbial function through sediment-hosted aquifers and enrichment of novel symbionts in the deep terrestrial subsurface.</title>
        <authorList>
            <person name="Probst A.J."/>
            <person name="Ladd B."/>
            <person name="Jarett J.K."/>
            <person name="Geller-Mcgrath D.E."/>
            <person name="Sieber C.M.K."/>
            <person name="Emerson J.B."/>
            <person name="Anantharaman K."/>
            <person name="Thomas B.C."/>
            <person name="Malmstrom R."/>
            <person name="Stieglmeier M."/>
            <person name="Klingl A."/>
            <person name="Woyke T."/>
            <person name="Ryan C.M."/>
            <person name="Banfield J.F."/>
        </authorList>
    </citation>
    <scope>NUCLEOTIDE SEQUENCE [LARGE SCALE GENOMIC DNA]</scope>
</reference>
<evidence type="ECO:0000313" key="3">
    <source>
        <dbReference type="Proteomes" id="UP000230852"/>
    </source>
</evidence>
<gene>
    <name evidence="2" type="ORF">COU28_01195</name>
</gene>
<feature type="compositionally biased region" description="Basic and acidic residues" evidence="1">
    <location>
        <begin position="1364"/>
        <end position="1386"/>
    </location>
</feature>
<feature type="region of interest" description="Disordered" evidence="1">
    <location>
        <begin position="1356"/>
        <end position="1415"/>
    </location>
</feature>
<evidence type="ECO:0000313" key="2">
    <source>
        <dbReference type="EMBL" id="PIR78510.1"/>
    </source>
</evidence>
<organism evidence="2 3">
    <name type="scientific">Candidatus Magasanikbacteria bacterium CG10_big_fil_rev_8_21_14_0_10_36_16</name>
    <dbReference type="NCBI Taxonomy" id="1974645"/>
    <lineage>
        <taxon>Bacteria</taxon>
        <taxon>Candidatus Magasanikiibacteriota</taxon>
    </lineage>
</organism>
<proteinExistence type="predicted"/>
<dbReference type="EMBL" id="PFBU01000022">
    <property type="protein sequence ID" value="PIR78510.1"/>
    <property type="molecule type" value="Genomic_DNA"/>
</dbReference>
<dbReference type="Proteomes" id="UP000230852">
    <property type="component" value="Unassembled WGS sequence"/>
</dbReference>
<comment type="caution">
    <text evidence="2">The sequence shown here is derived from an EMBL/GenBank/DDBJ whole genome shotgun (WGS) entry which is preliminary data.</text>
</comment>
<protein>
    <submittedName>
        <fullName evidence="2">Uncharacterized protein</fullName>
    </submittedName>
</protein>
<accession>A0A2H0TZ67</accession>
<evidence type="ECO:0000256" key="1">
    <source>
        <dbReference type="SAM" id="MobiDB-lite"/>
    </source>
</evidence>
<feature type="compositionally biased region" description="Basic and acidic residues" evidence="1">
    <location>
        <begin position="1394"/>
        <end position="1415"/>
    </location>
</feature>
<sequence length="1621" mass="180700">MPENLTTPQEELSKVEVPKPLDKYHEKTEQYNKIVEKLGERANVLKTEVKALQALLANDFAGDGSADQLAQNIFDVEKRLYDIGQKINIEVEKSNREIFEKVKTGVEILEKKLDTLTGEERKKLDWVIHSVKSAMSRIDEKTGTALIVDGVGNEQQEGVPVNDLLDNLSVIKNEFGKKIDEWNKLVQENKFMDYFRAEKAKGNISTEYNHGKNLTYKSDKAAAEAWLNLQVQQFDSINGVVGDLQKHSQKYFDLRPDMKGDKQHWRTKLEAKFISLDYRNQGDLDKDYKLGMEEMEKRRELVLMEKIQVSEPEPVVKSGPVELPPPIGTETDPVGLPPPPSEPQKRIEYKQPKAIEYEAPLALPYIPEKPNLPDSKVFVVDISRIVRRLAETQAEEKLNEYKRAWRRKNEEVAAQATATPEPKGNWLGRLFKRSKDVAKGIAKSIGNTFSDAKKDPKQFVASSWARIGEEGYREKLIDETIKEIQNNKNLMTEIEARLRKSKTKGDAKDRIDIHFELLDSIMADYTQEVAEAEEHGEHVTDEDIQAKVSELIGKFVTGEFSTRQEVETFVNEEIGPIIKDKDLQLSNVGNKGAEGLMYATNLFEIAQNYKNYIDQKFGPEVMEGYSPETKAMLMEHVKSMATMDIHLGLKARDIRETKPKKVLSLFDKFVNISQKGAVKIPVLGKFFATPVGYAATGSAVALLAKSRIRSTAMGTGNTFGATFAESSGAGSLLGKFLTSPVALGAAMGSLFAGMRCNRDLKYDRGMELRRQALGKESMGDNSRGVRKFNYDMWSTDDVIPKIDSIVNSAPNTISDDDKKFIAGVYARLGVENELKMDLFATGKEEAKRTGTRVESMRELKLAIRRLTKAKPEFNIESLKSQIDLEYSSLVDEASAKDTEFKEFKRNEIIKTAIFAGVAGAAVGGAIRFVGGAVIDGVKHIFGGSEVLPFAHGIVIPSQTVSTSEHLTPEQVTTMREAGYGVVEHSRVVKAEDFLGQQGMHAESLAILNPGVTINLPNGLRLVPDGASSGIYNIVDANGSSPTVYAKGLDLSSGTLSGADIQKLKELGFGVNASEQVVPNVLTDRQQIFEELQNRYGKGVSSPTKRIWHGNINETYDTTSLDNPNLKGDIDFSKPNLPYEHTVTAEDINANEAAYQGDITDTRVQVGDKVRGTIFDGREIMSKAGVGKDGVGVFDASRNIKDMLKGGPHTADGVYDHRFDAVKKLFHGKKLSDVAPQFSYRFYASKADFASGHAAFSLPVGPDGKIAIDPDTQPDLFNLLFKPDGKPRLTAEIAFTDDKGIDHIFATNVRQEITELEIPTTLENFDIKLLDTVVTDHDVISPPVSVEIPSKVDDGVDVIPLPFAPRKDMGETRMTGEESGDKKDPEKTPPPPPENPKKGTKEKETKPEKPEEFSKEKIDSAIEDYLSYQDADLKVDAKKEALKSSKENKNARIFAESFLKLEKKHGKAKFAEVAKSIHDKCQQFLQSKDIPVSTFGKSKTWTYWDMAKQFYYSDDATGIEESKNHPEYKPGDPIAEERLQQEILNRHIGWEVWNAWFVTERDVDTRDQSEALLDKLGLKADVKRKLKVKLHTSLNDVAEGKREDVPSYVLEEMGKIILSGQK</sequence>